<feature type="transmembrane region" description="Helical" evidence="6">
    <location>
        <begin position="27"/>
        <end position="49"/>
    </location>
</feature>
<evidence type="ECO:0000256" key="1">
    <source>
        <dbReference type="ARBA" id="ARBA00004651"/>
    </source>
</evidence>
<evidence type="ECO:0000256" key="3">
    <source>
        <dbReference type="ARBA" id="ARBA00022692"/>
    </source>
</evidence>
<organism evidence="7 8">
    <name type="scientific">Candidatus Lloydbacteria bacterium RIFCSPHIGHO2_01_FULL_49_22</name>
    <dbReference type="NCBI Taxonomy" id="1798658"/>
    <lineage>
        <taxon>Bacteria</taxon>
        <taxon>Candidatus Lloydiibacteriota</taxon>
    </lineage>
</organism>
<dbReference type="EMBL" id="MHLI01000017">
    <property type="protein sequence ID" value="OGZ04912.1"/>
    <property type="molecule type" value="Genomic_DNA"/>
</dbReference>
<reference evidence="7 8" key="1">
    <citation type="journal article" date="2016" name="Nat. Commun.">
        <title>Thousands of microbial genomes shed light on interconnected biogeochemical processes in an aquifer system.</title>
        <authorList>
            <person name="Anantharaman K."/>
            <person name="Brown C.T."/>
            <person name="Hug L.A."/>
            <person name="Sharon I."/>
            <person name="Castelle C.J."/>
            <person name="Probst A.J."/>
            <person name="Thomas B.C."/>
            <person name="Singh A."/>
            <person name="Wilkins M.J."/>
            <person name="Karaoz U."/>
            <person name="Brodie E.L."/>
            <person name="Williams K.H."/>
            <person name="Hubbard S.S."/>
            <person name="Banfield J.F."/>
        </authorList>
    </citation>
    <scope>NUCLEOTIDE SEQUENCE [LARGE SCALE GENOMIC DNA]</scope>
</reference>
<feature type="transmembrane region" description="Helical" evidence="6">
    <location>
        <begin position="176"/>
        <end position="199"/>
    </location>
</feature>
<sequence length="215" mass="24333">MDISILQFFAGLIFLSLIFLNLTKKNYLAAMVFGIQSFAVMMIFLSSYLETRNLYVLLLVLLTLVIKVILAPMFFIRLIEKHQLSFSVSTYLNMPLTLIVIAMLTFLAHSQRLLPLTNIIPLHQGILAIALSGIFISLFMIINRKEAISQIISILSLENSIVVFAIFAGLEQFPGLQIGIIFDIFVWIIISTIFVTMIYEQFGSNIVTTMNKLKD</sequence>
<feature type="transmembrane region" description="Helical" evidence="6">
    <location>
        <begin position="122"/>
        <end position="142"/>
    </location>
</feature>
<name>A0A1G2CUK4_9BACT</name>
<comment type="subcellular location">
    <subcellularLocation>
        <location evidence="1">Cell membrane</location>
        <topology evidence="1">Multi-pass membrane protein</topology>
    </subcellularLocation>
</comment>
<evidence type="ECO:0000256" key="4">
    <source>
        <dbReference type="ARBA" id="ARBA00022989"/>
    </source>
</evidence>
<feature type="transmembrane region" description="Helical" evidence="6">
    <location>
        <begin position="55"/>
        <end position="79"/>
    </location>
</feature>
<proteinExistence type="predicted"/>
<protein>
    <recommendedName>
        <fullName evidence="9">Hydrogenase</fullName>
    </recommendedName>
</protein>
<accession>A0A1G2CUK4</accession>
<dbReference type="PANTHER" id="PTHR38601">
    <property type="entry name" value="HYDROGENASE-4 COMPONENT E"/>
    <property type="match status" value="1"/>
</dbReference>
<feature type="transmembrane region" description="Helical" evidence="6">
    <location>
        <begin position="91"/>
        <end position="110"/>
    </location>
</feature>
<dbReference type="Proteomes" id="UP000177122">
    <property type="component" value="Unassembled WGS sequence"/>
</dbReference>
<keyword evidence="5 6" id="KW-0472">Membrane</keyword>
<keyword evidence="4 6" id="KW-1133">Transmembrane helix</keyword>
<dbReference type="InterPro" id="IPR038730">
    <property type="entry name" value="HyfE-like"/>
</dbReference>
<evidence type="ECO:0000256" key="6">
    <source>
        <dbReference type="SAM" id="Phobius"/>
    </source>
</evidence>
<evidence type="ECO:0008006" key="9">
    <source>
        <dbReference type="Google" id="ProtNLM"/>
    </source>
</evidence>
<gene>
    <name evidence="7" type="ORF">A2845_04195</name>
</gene>
<comment type="caution">
    <text evidence="7">The sequence shown here is derived from an EMBL/GenBank/DDBJ whole genome shotgun (WGS) entry which is preliminary data.</text>
</comment>
<keyword evidence="2" id="KW-1003">Cell membrane</keyword>
<dbReference type="GO" id="GO:0005886">
    <property type="term" value="C:plasma membrane"/>
    <property type="evidence" value="ECO:0007669"/>
    <property type="project" value="UniProtKB-SubCell"/>
</dbReference>
<dbReference type="PANTHER" id="PTHR38601:SF1">
    <property type="entry name" value="HYDROGENASE-4 COMPONENT E"/>
    <property type="match status" value="1"/>
</dbReference>
<dbReference type="AlphaFoldDB" id="A0A1G2CUK4"/>
<feature type="transmembrane region" description="Helical" evidence="6">
    <location>
        <begin position="151"/>
        <end position="170"/>
    </location>
</feature>
<evidence type="ECO:0000256" key="2">
    <source>
        <dbReference type="ARBA" id="ARBA00022475"/>
    </source>
</evidence>
<evidence type="ECO:0000313" key="8">
    <source>
        <dbReference type="Proteomes" id="UP000177122"/>
    </source>
</evidence>
<evidence type="ECO:0000313" key="7">
    <source>
        <dbReference type="EMBL" id="OGZ04912.1"/>
    </source>
</evidence>
<evidence type="ECO:0000256" key="5">
    <source>
        <dbReference type="ARBA" id="ARBA00023136"/>
    </source>
</evidence>
<feature type="transmembrane region" description="Helical" evidence="6">
    <location>
        <begin position="6"/>
        <end position="22"/>
    </location>
</feature>
<keyword evidence="3 6" id="KW-0812">Transmembrane</keyword>